<keyword evidence="7" id="KW-1185">Reference proteome</keyword>
<dbReference type="Pfam" id="PF13377">
    <property type="entry name" value="Peripla_BP_3"/>
    <property type="match status" value="1"/>
</dbReference>
<keyword evidence="1" id="KW-0805">Transcription regulation</keyword>
<comment type="caution">
    <text evidence="6">The sequence shown here is derived from an EMBL/GenBank/DDBJ whole genome shotgun (WGS) entry which is preliminary data.</text>
</comment>
<evidence type="ECO:0000256" key="3">
    <source>
        <dbReference type="ARBA" id="ARBA00023163"/>
    </source>
</evidence>
<sequence>MLEQRPGGLLYATASHRIVVLPPAAYEVPTVLVHCRDAEGRLPSVLPDEEGGARTATRRLLEAGHRRIALLNLAATMPAAEGRRRGYEQALRAAESPVDPGLVITAGTTAEDGHRAARAMLGTATAPTALFCANDRMAMGAYDAARELGLRIPDDLAIIGFDNQELIATGLRPRLTTVALPFHEMGVRGVELLTRLTATAAPGTTDAPATGTDTTASTGRTPRPGTPAPVQLVLDCPLIERGSV</sequence>
<evidence type="ECO:0000313" key="7">
    <source>
        <dbReference type="Proteomes" id="UP000694501"/>
    </source>
</evidence>
<dbReference type="PANTHER" id="PTHR30146:SF148">
    <property type="entry name" value="HTH-TYPE TRANSCRIPTIONAL REPRESSOR PURR-RELATED"/>
    <property type="match status" value="1"/>
</dbReference>
<dbReference type="CDD" id="cd06288">
    <property type="entry name" value="PBP1_sucrose_transcription_regulator"/>
    <property type="match status" value="1"/>
</dbReference>
<evidence type="ECO:0000259" key="5">
    <source>
        <dbReference type="Pfam" id="PF13377"/>
    </source>
</evidence>
<dbReference type="GO" id="GO:0003700">
    <property type="term" value="F:DNA-binding transcription factor activity"/>
    <property type="evidence" value="ECO:0007669"/>
    <property type="project" value="TreeGrafter"/>
</dbReference>
<dbReference type="PANTHER" id="PTHR30146">
    <property type="entry name" value="LACI-RELATED TRANSCRIPTIONAL REPRESSOR"/>
    <property type="match status" value="1"/>
</dbReference>
<evidence type="ECO:0000256" key="1">
    <source>
        <dbReference type="ARBA" id="ARBA00023015"/>
    </source>
</evidence>
<protein>
    <submittedName>
        <fullName evidence="6">Substrate-binding domain-containing protein</fullName>
    </submittedName>
</protein>
<dbReference type="EMBL" id="JAELVF020000001">
    <property type="protein sequence ID" value="MBU7597785.1"/>
    <property type="molecule type" value="Genomic_DNA"/>
</dbReference>
<dbReference type="AlphaFoldDB" id="A0A949N1G3"/>
<feature type="region of interest" description="Disordered" evidence="4">
    <location>
        <begin position="199"/>
        <end position="230"/>
    </location>
</feature>
<evidence type="ECO:0000313" key="6">
    <source>
        <dbReference type="EMBL" id="MBU7597785.1"/>
    </source>
</evidence>
<evidence type="ECO:0000256" key="2">
    <source>
        <dbReference type="ARBA" id="ARBA00023125"/>
    </source>
</evidence>
<feature type="compositionally biased region" description="Low complexity" evidence="4">
    <location>
        <begin position="199"/>
        <end position="223"/>
    </location>
</feature>
<keyword evidence="3" id="KW-0804">Transcription</keyword>
<dbReference type="GO" id="GO:0000976">
    <property type="term" value="F:transcription cis-regulatory region binding"/>
    <property type="evidence" value="ECO:0007669"/>
    <property type="project" value="TreeGrafter"/>
</dbReference>
<feature type="domain" description="Transcriptional regulator LacI/GalR-like sensor" evidence="5">
    <location>
        <begin position="58"/>
        <end position="202"/>
    </location>
</feature>
<dbReference type="Proteomes" id="UP000694501">
    <property type="component" value="Unassembled WGS sequence"/>
</dbReference>
<reference evidence="6" key="1">
    <citation type="submission" date="2021-06" db="EMBL/GenBank/DDBJ databases">
        <title>Sequencing of actinobacteria type strains.</title>
        <authorList>
            <person name="Nguyen G.-S."/>
            <person name="Wentzel A."/>
        </authorList>
    </citation>
    <scope>NUCLEOTIDE SEQUENCE</scope>
    <source>
        <strain evidence="6">P38-E01</strain>
    </source>
</reference>
<keyword evidence="2" id="KW-0238">DNA-binding</keyword>
<name>A0A949N1G3_9ACTN</name>
<organism evidence="6 7">
    <name type="scientific">Streptomyces tardus</name>
    <dbReference type="NCBI Taxonomy" id="2780544"/>
    <lineage>
        <taxon>Bacteria</taxon>
        <taxon>Bacillati</taxon>
        <taxon>Actinomycetota</taxon>
        <taxon>Actinomycetes</taxon>
        <taxon>Kitasatosporales</taxon>
        <taxon>Streptomycetaceae</taxon>
        <taxon>Streptomyces</taxon>
    </lineage>
</organism>
<dbReference type="InterPro" id="IPR046335">
    <property type="entry name" value="LacI/GalR-like_sensor"/>
</dbReference>
<proteinExistence type="predicted"/>
<gene>
    <name evidence="6" type="ORF">JGS22_009175</name>
</gene>
<accession>A0A949N1G3</accession>
<evidence type="ECO:0000256" key="4">
    <source>
        <dbReference type="SAM" id="MobiDB-lite"/>
    </source>
</evidence>